<proteinExistence type="predicted"/>
<accession>A0A835YC32</accession>
<keyword evidence="3" id="KW-0862">Zinc</keyword>
<feature type="compositionally biased region" description="Gly residues" evidence="5">
    <location>
        <begin position="968"/>
        <end position="988"/>
    </location>
</feature>
<feature type="compositionally biased region" description="Gly residues" evidence="5">
    <location>
        <begin position="341"/>
        <end position="385"/>
    </location>
</feature>
<feature type="region of interest" description="Disordered" evidence="5">
    <location>
        <begin position="949"/>
        <end position="996"/>
    </location>
</feature>
<evidence type="ECO:0000313" key="7">
    <source>
        <dbReference type="EMBL" id="KAG2494779.1"/>
    </source>
</evidence>
<reference evidence="7" key="1">
    <citation type="journal article" date="2020" name="bioRxiv">
        <title>Comparative genomics of Chlamydomonas.</title>
        <authorList>
            <person name="Craig R.J."/>
            <person name="Hasan A.R."/>
            <person name="Ness R.W."/>
            <person name="Keightley P.D."/>
        </authorList>
    </citation>
    <scope>NUCLEOTIDE SEQUENCE</scope>
    <source>
        <strain evidence="7">CCAP 11/70</strain>
    </source>
</reference>
<evidence type="ECO:0000256" key="4">
    <source>
        <dbReference type="PROSITE-ProRule" id="PRU00134"/>
    </source>
</evidence>
<keyword evidence="8" id="KW-1185">Reference proteome</keyword>
<dbReference type="PROSITE" id="PS50865">
    <property type="entry name" value="ZF_MYND_2"/>
    <property type="match status" value="1"/>
</dbReference>
<evidence type="ECO:0000256" key="1">
    <source>
        <dbReference type="ARBA" id="ARBA00022723"/>
    </source>
</evidence>
<sequence>MAEFKRKKLLATDPLDKPPEQLEAALQNFSDVLASALSQLDVACGPTARRACPVDLAAKISAEVDDVAPGMREMKGHWSACGPLLMQRLVLRAAEFGERWLACTRELAGMDFAHVSRCFSGLFTFLRETFMVMRNTYDASDTRSASLLNTQLVSECTLGFIADALRAITSRGWLAAGTSLPDDIGSAKRQASAEGGDILASMVHSMVFSVNSASQMLFLVIEYTPDDALPVAVSRLQRSGAMDALCAALLSAPVLPPPPPGGAEYGVYVYRIALTMAIVGCFDTLSNLAQVASFQLAAGLKAVTAPSAVAMRRAGLLQIAASVADDADSDGGQNSAHVGSSAGGGGGGDDGTSGGLTDGADGAAGGGSDSGGAGGGSGGSNAGRGEGSRSGSSSSCGGGGSAAGLQLPPPEAQWLLLSAHHLRVTFGPKVQLTEVLDRFIRSATTPVQAAQDEHGLSRAVAAAKELLPGPVAAAAAVVARVCEAVCARLDFLGGRAAAPRNHTFQPPMVVESLMHVTQLLNARMRGADEDEVTSALPYVLEAHGWELRGLSSPAGPVLLSFEEKPGLRWLAKARVQLLAAELMGLHSPRSYRESPSCISDQEGVMWQRLPPSARQACVARLLRTGLPSSLDRLLRWAAANNGPGNAMALPQLALAGPLTELVGAGLARWRERVLTHALAKAGGGIVGGSSAGGSGEQEGPAAEPAGPAASGSGGGSAESASLEGEGNGEGDGEGEGGGGSAAASRATAEEPPPPVQSELGFLVTAAKLLGREVARLKEPGPGAGGSRCPPPAELMSPEPHAFALALLTVDVACNALPQATLAMTVPTSFPAAAAAEAEPVLTAARRTLAESLSLCCVPAVQLLAQLSDGAAEVLRRQPAWGRGQTAWDRTEAECVAKRAKLAAGAVSAAAAHLPAAALLAAAPQRALAALSRLHQALLRCAADAWVRSGSGAGGGGASARGRARGARGRGGGGGGGSGRGRGVSGGSGAPLDTMDPGVSRALSGTVDRMGAAIMLLSLEGTVRDGCVPGWLWAEEASEGGGEGGGECAAMTLNTEALGALWGTSEAGEEAALTGPVLTLRLDDAGGAFRGLRWADHAQHGAQVAAAARQRLQAAGLLAGAERPGAELSAAAAGGDESGPSGVWVTGEVRMCGNPACGSYGTASEAELSLRQCGGCRTVRYCGSECQKAHWRGGHKEECAAVAAARRS</sequence>
<evidence type="ECO:0000256" key="3">
    <source>
        <dbReference type="ARBA" id="ARBA00022833"/>
    </source>
</evidence>
<feature type="region of interest" description="Disordered" evidence="5">
    <location>
        <begin position="327"/>
        <end position="404"/>
    </location>
</feature>
<protein>
    <recommendedName>
        <fullName evidence="6">MYND-type domain-containing protein</fullName>
    </recommendedName>
</protein>
<dbReference type="EMBL" id="JAEHOE010000028">
    <property type="protein sequence ID" value="KAG2494779.1"/>
    <property type="molecule type" value="Genomic_DNA"/>
</dbReference>
<feature type="compositionally biased region" description="Gly residues" evidence="5">
    <location>
        <begin position="684"/>
        <end position="696"/>
    </location>
</feature>
<dbReference type="Gene3D" id="6.10.140.2220">
    <property type="match status" value="1"/>
</dbReference>
<evidence type="ECO:0000256" key="5">
    <source>
        <dbReference type="SAM" id="MobiDB-lite"/>
    </source>
</evidence>
<organism evidence="7 8">
    <name type="scientific">Edaphochlamys debaryana</name>
    <dbReference type="NCBI Taxonomy" id="47281"/>
    <lineage>
        <taxon>Eukaryota</taxon>
        <taxon>Viridiplantae</taxon>
        <taxon>Chlorophyta</taxon>
        <taxon>core chlorophytes</taxon>
        <taxon>Chlorophyceae</taxon>
        <taxon>CS clade</taxon>
        <taxon>Chlamydomonadales</taxon>
        <taxon>Chlamydomonadales incertae sedis</taxon>
        <taxon>Edaphochlamys</taxon>
    </lineage>
</organism>
<evidence type="ECO:0000259" key="6">
    <source>
        <dbReference type="PROSITE" id="PS50865"/>
    </source>
</evidence>
<dbReference type="InterPro" id="IPR002893">
    <property type="entry name" value="Znf_MYND"/>
</dbReference>
<evidence type="ECO:0000256" key="2">
    <source>
        <dbReference type="ARBA" id="ARBA00022771"/>
    </source>
</evidence>
<feature type="region of interest" description="Disordered" evidence="5">
    <location>
        <begin position="684"/>
        <end position="757"/>
    </location>
</feature>
<comment type="caution">
    <text evidence="7">The sequence shown here is derived from an EMBL/GenBank/DDBJ whole genome shotgun (WGS) entry which is preliminary data.</text>
</comment>
<dbReference type="SUPFAM" id="SSF144232">
    <property type="entry name" value="HIT/MYND zinc finger-like"/>
    <property type="match status" value="1"/>
</dbReference>
<dbReference type="Pfam" id="PF01753">
    <property type="entry name" value="zf-MYND"/>
    <property type="match status" value="1"/>
</dbReference>
<name>A0A835YC32_9CHLO</name>
<feature type="domain" description="MYND-type" evidence="6">
    <location>
        <begin position="1153"/>
        <end position="1198"/>
    </location>
</feature>
<dbReference type="GO" id="GO:0008270">
    <property type="term" value="F:zinc ion binding"/>
    <property type="evidence" value="ECO:0007669"/>
    <property type="project" value="UniProtKB-KW"/>
</dbReference>
<evidence type="ECO:0000313" key="8">
    <source>
        <dbReference type="Proteomes" id="UP000612055"/>
    </source>
</evidence>
<feature type="compositionally biased region" description="Low complexity" evidence="5">
    <location>
        <begin position="697"/>
        <end position="710"/>
    </location>
</feature>
<keyword evidence="2 4" id="KW-0863">Zinc-finger</keyword>
<keyword evidence="1" id="KW-0479">Metal-binding</keyword>
<dbReference type="OrthoDB" id="341421at2759"/>
<dbReference type="AlphaFoldDB" id="A0A835YC32"/>
<gene>
    <name evidence="7" type="ORF">HYH03_007023</name>
</gene>
<dbReference type="Proteomes" id="UP000612055">
    <property type="component" value="Unassembled WGS sequence"/>
</dbReference>